<gene>
    <name evidence="1" type="ORF">AGQ41_03120</name>
    <name evidence="2" type="ORF">AH079_11185</name>
    <name evidence="3" type="ORF">G0D71_12345</name>
    <name evidence="4" type="ORF">VL99_03140</name>
</gene>
<name>A0A3V0FDL3_SALET</name>
<sequence>MDLSKANFYSFIDQYADITGASPSTAGNVRSVCYLVKESLSDSVPADKWDTTGIINTYVMANGIAEDTQKSYISRFNGAVAKFIAYEKGEDVTVKQRRSPVKNSQSSPVSLQNTLVKTFELPIPLRDELTVIIGNLPRDLTKDEARRISTIIESFAVSQPAND</sequence>
<accession>A0A3V0FDL3</accession>
<dbReference type="EMBL" id="CP074647">
    <property type="protein sequence ID" value="QVS48979.1"/>
    <property type="molecule type" value="Genomic_DNA"/>
</dbReference>
<reference evidence="4" key="4">
    <citation type="submission" date="2021-05" db="EMBL/GenBank/DDBJ databases">
        <title>Whole genome PacBio Sequel sequence of Salmonella enterica subsp. enterica.</title>
        <authorList>
            <person name="Hoffmann M."/>
            <person name="Balkey M."/>
            <person name="Luo Y."/>
        </authorList>
    </citation>
    <scope>NUCLEOTIDE SEQUENCE</scope>
    <source>
        <strain evidence="4">CFSAN029662</strain>
    </source>
</reference>
<reference evidence="2" key="2">
    <citation type="submission" date="2018-05" db="EMBL/GenBank/DDBJ databases">
        <authorList>
            <consortium name="GenomeTrakr network: Whole genome sequencing for foodborne pathogen traceback"/>
        </authorList>
    </citation>
    <scope>NUCLEOTIDE SEQUENCE</scope>
    <source>
        <strain evidence="1">ADRDL-NGUA-38</strain>
        <strain evidence="4">CFSAN029662</strain>
        <strain evidence="2">FDA00001697</strain>
    </source>
</reference>
<protein>
    <submittedName>
        <fullName evidence="2">Uncharacterized protein</fullName>
    </submittedName>
</protein>
<evidence type="ECO:0000313" key="2">
    <source>
        <dbReference type="EMBL" id="ECE5910132.1"/>
    </source>
</evidence>
<evidence type="ECO:0000313" key="3">
    <source>
        <dbReference type="EMBL" id="HAC6884158.1"/>
    </source>
</evidence>
<reference evidence="3" key="3">
    <citation type="submission" date="2018-07" db="EMBL/GenBank/DDBJ databases">
        <authorList>
            <consortium name="NCBI Pathogen Detection Project"/>
        </authorList>
    </citation>
    <scope>NUCLEOTIDE SEQUENCE</scope>
    <source>
        <strain evidence="3">13-0328</strain>
    </source>
</reference>
<dbReference type="EMBL" id="AAGMSH010000003">
    <property type="protein sequence ID" value="EBP6613874.1"/>
    <property type="molecule type" value="Genomic_DNA"/>
</dbReference>
<evidence type="ECO:0000313" key="1">
    <source>
        <dbReference type="EMBL" id="EBP6613874.1"/>
    </source>
</evidence>
<dbReference type="EMBL" id="DAAMJF010000026">
    <property type="protein sequence ID" value="HAC6884158.1"/>
    <property type="molecule type" value="Genomic_DNA"/>
</dbReference>
<reference evidence="3" key="1">
    <citation type="journal article" date="2018" name="Genome Biol.">
        <title>SKESA: strategic k-mer extension for scrupulous assemblies.</title>
        <authorList>
            <person name="Souvorov A."/>
            <person name="Agarwala R."/>
            <person name="Lipman D.J."/>
        </authorList>
    </citation>
    <scope>NUCLEOTIDE SEQUENCE</scope>
    <source>
        <strain evidence="3">13-0328</strain>
    </source>
</reference>
<proteinExistence type="predicted"/>
<dbReference type="AlphaFoldDB" id="A0A3V0FDL3"/>
<evidence type="ECO:0000313" key="4">
    <source>
        <dbReference type="EMBL" id="QVS48979.1"/>
    </source>
</evidence>
<organism evidence="2">
    <name type="scientific">Salmonella enterica I</name>
    <dbReference type="NCBI Taxonomy" id="59201"/>
    <lineage>
        <taxon>Bacteria</taxon>
        <taxon>Pseudomonadati</taxon>
        <taxon>Pseudomonadota</taxon>
        <taxon>Gammaproteobacteria</taxon>
        <taxon>Enterobacterales</taxon>
        <taxon>Enterobacteriaceae</taxon>
        <taxon>Salmonella</taxon>
    </lineage>
</organism>
<dbReference type="EMBL" id="AAIILT010000007">
    <property type="protein sequence ID" value="ECE5910132.1"/>
    <property type="molecule type" value="Genomic_DNA"/>
</dbReference>